<evidence type="ECO:0000313" key="5">
    <source>
        <dbReference type="EMBL" id="MDN4166273.1"/>
    </source>
</evidence>
<comment type="subcellular location">
    <subcellularLocation>
        <location evidence="1">Cytoplasm</location>
    </subcellularLocation>
</comment>
<evidence type="ECO:0000256" key="4">
    <source>
        <dbReference type="ARBA" id="ARBA00023002"/>
    </source>
</evidence>
<keyword evidence="2" id="KW-0963">Cytoplasm</keyword>
<keyword evidence="4" id="KW-0560">Oxidoreductase</keyword>
<keyword evidence="6" id="KW-1185">Reference proteome</keyword>
<sequence length="240" mass="25788">METWIITGASRGIGLSLAQQAVAEGYQVFGLARSVPDWSHPNFQFVSVDLSTDAGLQKAEDMVRNTVQKAAQVVLVNNAALLAPVGPLGSWSRVDITKALQVNVGAVATLMNAFHQASTQAESAMVLNISSGAGKRPIAGWAMYCSAKAAMDMLSLTYAEEQALVGSNRQVYSISPGVVDTDMQAEIRASSVEVFPRVAYFKELKSEGRLASPEAVAKQIIQFAKAQKQQGEVLQDVRQW</sequence>
<reference evidence="5" key="1">
    <citation type="submission" date="2023-06" db="EMBL/GenBank/DDBJ databases">
        <title>Cytophagales bacterium Strain LB-30, isolated from soil.</title>
        <authorList>
            <person name="Liu B."/>
        </authorList>
    </citation>
    <scope>NUCLEOTIDE SEQUENCE</scope>
    <source>
        <strain evidence="5">LB-30</strain>
    </source>
</reference>
<dbReference type="InterPro" id="IPR051721">
    <property type="entry name" value="Biopterin_syn/organic_redct"/>
</dbReference>
<dbReference type="RefSeq" id="WP_320004811.1">
    <property type="nucleotide sequence ID" value="NZ_JAUHJS010000006.1"/>
</dbReference>
<organism evidence="5 6">
    <name type="scientific">Shiella aurantiaca</name>
    <dbReference type="NCBI Taxonomy" id="3058365"/>
    <lineage>
        <taxon>Bacteria</taxon>
        <taxon>Pseudomonadati</taxon>
        <taxon>Bacteroidota</taxon>
        <taxon>Cytophagia</taxon>
        <taxon>Cytophagales</taxon>
        <taxon>Shiellaceae</taxon>
        <taxon>Shiella</taxon>
    </lineage>
</organism>
<dbReference type="EMBL" id="JAUHJS010000006">
    <property type="protein sequence ID" value="MDN4166273.1"/>
    <property type="molecule type" value="Genomic_DNA"/>
</dbReference>
<dbReference type="Pfam" id="PF00106">
    <property type="entry name" value="adh_short"/>
    <property type="match status" value="1"/>
</dbReference>
<dbReference type="PROSITE" id="PS00061">
    <property type="entry name" value="ADH_SHORT"/>
    <property type="match status" value="1"/>
</dbReference>
<dbReference type="PANTHER" id="PTHR44085">
    <property type="entry name" value="SEPIAPTERIN REDUCTASE"/>
    <property type="match status" value="1"/>
</dbReference>
<gene>
    <name evidence="5" type="ORF">QWY31_12230</name>
</gene>
<accession>A0ABT8F710</accession>
<name>A0ABT8F710_9BACT</name>
<dbReference type="InterPro" id="IPR002347">
    <property type="entry name" value="SDR_fam"/>
</dbReference>
<dbReference type="SUPFAM" id="SSF51735">
    <property type="entry name" value="NAD(P)-binding Rossmann-fold domains"/>
    <property type="match status" value="1"/>
</dbReference>
<dbReference type="InterPro" id="IPR020904">
    <property type="entry name" value="Sc_DH/Rdtase_CS"/>
</dbReference>
<protein>
    <submittedName>
        <fullName evidence="5">SDR family NAD(P)-dependent oxidoreductase</fullName>
    </submittedName>
</protein>
<comment type="caution">
    <text evidence="5">The sequence shown here is derived from an EMBL/GenBank/DDBJ whole genome shotgun (WGS) entry which is preliminary data.</text>
</comment>
<dbReference type="InterPro" id="IPR036291">
    <property type="entry name" value="NAD(P)-bd_dom_sf"/>
</dbReference>
<dbReference type="PANTHER" id="PTHR44085:SF2">
    <property type="entry name" value="SEPIAPTERIN REDUCTASE"/>
    <property type="match status" value="1"/>
</dbReference>
<keyword evidence="3" id="KW-0521">NADP</keyword>
<evidence type="ECO:0000256" key="2">
    <source>
        <dbReference type="ARBA" id="ARBA00022490"/>
    </source>
</evidence>
<evidence type="ECO:0000313" key="6">
    <source>
        <dbReference type="Proteomes" id="UP001168552"/>
    </source>
</evidence>
<evidence type="ECO:0000256" key="1">
    <source>
        <dbReference type="ARBA" id="ARBA00004496"/>
    </source>
</evidence>
<dbReference type="Gene3D" id="3.40.50.720">
    <property type="entry name" value="NAD(P)-binding Rossmann-like Domain"/>
    <property type="match status" value="1"/>
</dbReference>
<proteinExistence type="predicted"/>
<evidence type="ECO:0000256" key="3">
    <source>
        <dbReference type="ARBA" id="ARBA00022857"/>
    </source>
</evidence>
<dbReference type="Proteomes" id="UP001168552">
    <property type="component" value="Unassembled WGS sequence"/>
</dbReference>
<dbReference type="PRINTS" id="PR00081">
    <property type="entry name" value="GDHRDH"/>
</dbReference>